<name>A0A061F1A3_THECC</name>
<dbReference type="Gramene" id="EOY10831">
    <property type="protein sequence ID" value="EOY10831"/>
    <property type="gene ID" value="TCM_026133"/>
</dbReference>
<dbReference type="Proteomes" id="UP000026915">
    <property type="component" value="Chromosome 5"/>
</dbReference>
<accession>A0A061F1A3</accession>
<keyword evidence="3" id="KW-1185">Reference proteome</keyword>
<dbReference type="eggNOG" id="KOG0017">
    <property type="taxonomic scope" value="Eukaryota"/>
</dbReference>
<dbReference type="HOGENOM" id="CLU_2214773_0_0_1"/>
<protein>
    <recommendedName>
        <fullName evidence="1">Reverse transcriptase Ty1/copia-type domain-containing protein</fullName>
    </recommendedName>
</protein>
<evidence type="ECO:0000313" key="3">
    <source>
        <dbReference type="Proteomes" id="UP000026915"/>
    </source>
</evidence>
<dbReference type="STRING" id="3641.A0A061F1A3"/>
<reference evidence="2 3" key="1">
    <citation type="journal article" date="2013" name="Genome Biol.">
        <title>The genome sequence of the most widely cultivated cacao type and its use to identify candidate genes regulating pod color.</title>
        <authorList>
            <person name="Motamayor J.C."/>
            <person name="Mockaitis K."/>
            <person name="Schmutz J."/>
            <person name="Haiminen N."/>
            <person name="Iii D.L."/>
            <person name="Cornejo O."/>
            <person name="Findley S.D."/>
            <person name="Zheng P."/>
            <person name="Utro F."/>
            <person name="Royaert S."/>
            <person name="Saski C."/>
            <person name="Jenkins J."/>
            <person name="Podicheti R."/>
            <person name="Zhao M."/>
            <person name="Scheffler B.E."/>
            <person name="Stack J.C."/>
            <person name="Feltus F.A."/>
            <person name="Mustiga G.M."/>
            <person name="Amores F."/>
            <person name="Phillips W."/>
            <person name="Marelli J.P."/>
            <person name="May G.D."/>
            <person name="Shapiro H."/>
            <person name="Ma J."/>
            <person name="Bustamante C.D."/>
            <person name="Schnell R.J."/>
            <person name="Main D."/>
            <person name="Gilbert D."/>
            <person name="Parida L."/>
            <person name="Kuhn D.N."/>
        </authorList>
    </citation>
    <scope>NUCLEOTIDE SEQUENCE [LARGE SCALE GENOMIC DNA]</scope>
    <source>
        <strain evidence="3">cv. Matina 1-6</strain>
    </source>
</reference>
<dbReference type="EMBL" id="CM001883">
    <property type="protein sequence ID" value="EOY10831.1"/>
    <property type="molecule type" value="Genomic_DNA"/>
</dbReference>
<evidence type="ECO:0000259" key="1">
    <source>
        <dbReference type="Pfam" id="PF07727"/>
    </source>
</evidence>
<feature type="domain" description="Reverse transcriptase Ty1/copia-type" evidence="1">
    <location>
        <begin position="5"/>
        <end position="67"/>
    </location>
</feature>
<dbReference type="OMA" id="KENMMRE"/>
<organism evidence="2 3">
    <name type="scientific">Theobroma cacao</name>
    <name type="common">Cacao</name>
    <name type="synonym">Cocoa</name>
    <dbReference type="NCBI Taxonomy" id="3641"/>
    <lineage>
        <taxon>Eukaryota</taxon>
        <taxon>Viridiplantae</taxon>
        <taxon>Streptophyta</taxon>
        <taxon>Embryophyta</taxon>
        <taxon>Tracheophyta</taxon>
        <taxon>Spermatophyta</taxon>
        <taxon>Magnoliopsida</taxon>
        <taxon>eudicotyledons</taxon>
        <taxon>Gunneridae</taxon>
        <taxon>Pentapetalae</taxon>
        <taxon>rosids</taxon>
        <taxon>malvids</taxon>
        <taxon>Malvales</taxon>
        <taxon>Malvaceae</taxon>
        <taxon>Byttnerioideae</taxon>
        <taxon>Theobroma</taxon>
    </lineage>
</organism>
<dbReference type="InParanoid" id="A0A061F1A3"/>
<dbReference type="InterPro" id="IPR013103">
    <property type="entry name" value="RVT_2"/>
</dbReference>
<evidence type="ECO:0000313" key="2">
    <source>
        <dbReference type="EMBL" id="EOY10831.1"/>
    </source>
</evidence>
<dbReference type="Pfam" id="PF07727">
    <property type="entry name" value="RVT_2"/>
    <property type="match status" value="1"/>
</dbReference>
<proteinExistence type="predicted"/>
<dbReference type="AlphaFoldDB" id="A0A061F1A3"/>
<gene>
    <name evidence="2" type="ORF">TCM_026133</name>
</gene>
<sequence length="107" mass="12823">MNNLMVEFKENMMREFEMTNLELMTYFLGLKFIQTNDYIMLHQRKLILELLRRFKMENCKFVNNPIAANLKLSSSANEDPADPSFFRSIIGRYYYMPWNSHSPTKLP</sequence>